<proteinExistence type="inferred from homology"/>
<dbReference type="InterPro" id="IPR019734">
    <property type="entry name" value="TPR_rpt"/>
</dbReference>
<feature type="repeat" description="TPR" evidence="6">
    <location>
        <begin position="214"/>
        <end position="247"/>
    </location>
</feature>
<evidence type="ECO:0000313" key="10">
    <source>
        <dbReference type="Proteomes" id="UP000290848"/>
    </source>
</evidence>
<dbReference type="PROSITE" id="PS51257">
    <property type="entry name" value="PROKAR_LIPOPROTEIN"/>
    <property type="match status" value="1"/>
</dbReference>
<evidence type="ECO:0000256" key="6">
    <source>
        <dbReference type="PROSITE-ProRule" id="PRU00339"/>
    </source>
</evidence>
<name>A0A4Q0M459_9SPHI</name>
<dbReference type="InterPro" id="IPR012944">
    <property type="entry name" value="SusD_RagB_dom"/>
</dbReference>
<dbReference type="InterPro" id="IPR033985">
    <property type="entry name" value="SusD-like_N"/>
</dbReference>
<dbReference type="RefSeq" id="WP_128770854.1">
    <property type="nucleotide sequence ID" value="NZ_RXOC01000015.1"/>
</dbReference>
<dbReference type="GO" id="GO:0009279">
    <property type="term" value="C:cell outer membrane"/>
    <property type="evidence" value="ECO:0007669"/>
    <property type="project" value="UniProtKB-SubCell"/>
</dbReference>
<protein>
    <submittedName>
        <fullName evidence="9">RagB/SusD family nutrient uptake outer membrane protein</fullName>
    </submittedName>
</protein>
<keyword evidence="4" id="KW-0472">Membrane</keyword>
<evidence type="ECO:0000256" key="5">
    <source>
        <dbReference type="ARBA" id="ARBA00023237"/>
    </source>
</evidence>
<feature type="domain" description="RagB/SusD" evidence="7">
    <location>
        <begin position="338"/>
        <end position="453"/>
    </location>
</feature>
<evidence type="ECO:0000259" key="7">
    <source>
        <dbReference type="Pfam" id="PF07980"/>
    </source>
</evidence>
<gene>
    <name evidence="9" type="ORF">EKH83_17990</name>
</gene>
<accession>A0A4Q0M459</accession>
<dbReference type="PROSITE" id="PS50005">
    <property type="entry name" value="TPR"/>
    <property type="match status" value="1"/>
</dbReference>
<keyword evidence="3" id="KW-0732">Signal</keyword>
<dbReference type="Proteomes" id="UP000290848">
    <property type="component" value="Unassembled WGS sequence"/>
</dbReference>
<evidence type="ECO:0000259" key="8">
    <source>
        <dbReference type="Pfam" id="PF14322"/>
    </source>
</evidence>
<keyword evidence="6" id="KW-0802">TPR repeat</keyword>
<evidence type="ECO:0000256" key="4">
    <source>
        <dbReference type="ARBA" id="ARBA00023136"/>
    </source>
</evidence>
<dbReference type="InterPro" id="IPR011990">
    <property type="entry name" value="TPR-like_helical_dom_sf"/>
</dbReference>
<evidence type="ECO:0000313" key="9">
    <source>
        <dbReference type="EMBL" id="RXF67721.1"/>
    </source>
</evidence>
<dbReference type="Pfam" id="PF07980">
    <property type="entry name" value="SusD_RagB"/>
    <property type="match status" value="1"/>
</dbReference>
<dbReference type="Pfam" id="PF14322">
    <property type="entry name" value="SusD-like_3"/>
    <property type="match status" value="1"/>
</dbReference>
<feature type="domain" description="SusD-like N-terminal" evidence="8">
    <location>
        <begin position="23"/>
        <end position="225"/>
    </location>
</feature>
<evidence type="ECO:0000256" key="1">
    <source>
        <dbReference type="ARBA" id="ARBA00004442"/>
    </source>
</evidence>
<evidence type="ECO:0000256" key="3">
    <source>
        <dbReference type="ARBA" id="ARBA00022729"/>
    </source>
</evidence>
<keyword evidence="5" id="KW-0998">Cell outer membrane</keyword>
<dbReference type="Gene3D" id="1.25.40.390">
    <property type="match status" value="2"/>
</dbReference>
<comment type="subcellular location">
    <subcellularLocation>
        <location evidence="1">Cell outer membrane</location>
    </subcellularLocation>
</comment>
<comment type="similarity">
    <text evidence="2">Belongs to the SusD family.</text>
</comment>
<reference evidence="9 10" key="1">
    <citation type="submission" date="2018-12" db="EMBL/GenBank/DDBJ databases">
        <title>The Draft Genome Sequence of the Soil Bacterium Pedobacter tournemirensis R1.</title>
        <authorList>
            <person name="He J."/>
        </authorList>
    </citation>
    <scope>NUCLEOTIDE SEQUENCE [LARGE SCALE GENOMIC DNA]</scope>
    <source>
        <strain evidence="9 10">R1</strain>
    </source>
</reference>
<dbReference type="SUPFAM" id="SSF48452">
    <property type="entry name" value="TPR-like"/>
    <property type="match status" value="1"/>
</dbReference>
<organism evidence="9 10">
    <name type="scientific">Arcticibacter tournemirensis</name>
    <dbReference type="NCBI Taxonomy" id="699437"/>
    <lineage>
        <taxon>Bacteria</taxon>
        <taxon>Pseudomonadati</taxon>
        <taxon>Bacteroidota</taxon>
        <taxon>Sphingobacteriia</taxon>
        <taxon>Sphingobacteriales</taxon>
        <taxon>Sphingobacteriaceae</taxon>
        <taxon>Arcticibacter</taxon>
    </lineage>
</organism>
<dbReference type="AlphaFoldDB" id="A0A4Q0M459"/>
<evidence type="ECO:0000256" key="2">
    <source>
        <dbReference type="ARBA" id="ARBA00006275"/>
    </source>
</evidence>
<sequence>MKTDKILLLMVLVLLSGCSKIDDWLDVKQNKNDLVPVKLSDFQALLDYELMFRYYPSIGLVGADNYYVTDANWKSVTLTEQNAYIWKKDIYEGAPSSDWNYAYQRISYANIVLDEIQKVAATSDNQAEWDRVKGQALFFRAFSFYGLLQTFARPYDPQTAASDPGIPLLLTSDINVKVSRSKVSEGYGQVLKDLLEAESLLPLLPAELTRPSGIAAQALLAKVYLTMGNYEKALEYSSKVLQQRKDLYDFKGLTVSNSRQFPVVSGRPSEILLYAESVNYGIITVDWYALADPALYNQYAGGDLRKTIFFRDYGAGKITFKGSYTGNFSPFAGIATNEVYLINAEARVRMNDIPGGLSVLNDLLGHRFAAGTFEPYSAADVTSALQLIINERRKELPFTGQLRWEDLRRLNPDPRFAKRLTRRVNGQDYVLEAGDPRYVYPIPENELKYNPMEQNER</sequence>
<dbReference type="EMBL" id="RXOC01000015">
    <property type="protein sequence ID" value="RXF67721.1"/>
    <property type="molecule type" value="Genomic_DNA"/>
</dbReference>
<comment type="caution">
    <text evidence="9">The sequence shown here is derived from an EMBL/GenBank/DDBJ whole genome shotgun (WGS) entry which is preliminary data.</text>
</comment>